<dbReference type="InterPro" id="IPR038709">
    <property type="entry name" value="RpoN_core-bd_sf"/>
</dbReference>
<dbReference type="InterPro" id="IPR007046">
    <property type="entry name" value="RNA_pol_sigma_54_core-bd"/>
</dbReference>
<dbReference type="Pfam" id="PF00309">
    <property type="entry name" value="Sigma54_AID"/>
    <property type="match status" value="1"/>
</dbReference>
<evidence type="ECO:0000259" key="9">
    <source>
        <dbReference type="Pfam" id="PF04552"/>
    </source>
</evidence>
<evidence type="ECO:0000256" key="6">
    <source>
        <dbReference type="ARBA" id="ARBA00023082"/>
    </source>
</evidence>
<proteinExistence type="inferred from homology"/>
<name>A0ABN1LHL5_9CLOT</name>
<protein>
    <submittedName>
        <fullName evidence="11">RNA polymerase factor sigma-54</fullName>
    </submittedName>
</protein>
<evidence type="ECO:0000256" key="2">
    <source>
        <dbReference type="ARBA" id="ARBA00022478"/>
    </source>
</evidence>
<dbReference type="NCBIfam" id="TIGR02395">
    <property type="entry name" value="rpoN_sigma"/>
    <property type="match status" value="1"/>
</dbReference>
<dbReference type="PROSITE" id="PS00718">
    <property type="entry name" value="SIGMA54_2"/>
    <property type="match status" value="1"/>
</dbReference>
<dbReference type="PRINTS" id="PR00045">
    <property type="entry name" value="SIGMA54FCT"/>
</dbReference>
<evidence type="ECO:0000256" key="7">
    <source>
        <dbReference type="ARBA" id="ARBA00023125"/>
    </source>
</evidence>
<dbReference type="Gene3D" id="1.10.10.60">
    <property type="entry name" value="Homeodomain-like"/>
    <property type="match status" value="1"/>
</dbReference>
<keyword evidence="7" id="KW-0238">DNA-binding</keyword>
<feature type="domain" description="RNA polymerase sigma factor 54 core-binding" evidence="10">
    <location>
        <begin position="106"/>
        <end position="292"/>
    </location>
</feature>
<keyword evidence="3" id="KW-0808">Transferase</keyword>
<organism evidence="11 12">
    <name type="scientific">Clostridium nitritogenes</name>
    <dbReference type="NCBI Taxonomy" id="83340"/>
    <lineage>
        <taxon>Bacteria</taxon>
        <taxon>Bacillati</taxon>
        <taxon>Bacillota</taxon>
        <taxon>Clostridia</taxon>
        <taxon>Eubacteriales</taxon>
        <taxon>Clostridiaceae</taxon>
        <taxon>Clostridium</taxon>
    </lineage>
</organism>
<gene>
    <name evidence="11" type="primary">rpoN</name>
    <name evidence="11" type="ORF">GCM10008916_04660</name>
</gene>
<keyword evidence="4" id="KW-0548">Nucleotidyltransferase</keyword>
<keyword evidence="12" id="KW-1185">Reference proteome</keyword>
<evidence type="ECO:0000256" key="4">
    <source>
        <dbReference type="ARBA" id="ARBA00022695"/>
    </source>
</evidence>
<reference evidence="11 12" key="1">
    <citation type="journal article" date="2019" name="Int. J. Syst. Evol. Microbiol.">
        <title>The Global Catalogue of Microorganisms (GCM) 10K type strain sequencing project: providing services to taxonomists for standard genome sequencing and annotation.</title>
        <authorList>
            <consortium name="The Broad Institute Genomics Platform"/>
            <consortium name="The Broad Institute Genome Sequencing Center for Infectious Disease"/>
            <person name="Wu L."/>
            <person name="Ma J."/>
        </authorList>
    </citation>
    <scope>NUCLEOTIDE SEQUENCE [LARGE SCALE GENOMIC DNA]</scope>
    <source>
        <strain evidence="11 12">JCM 6485</strain>
    </source>
</reference>
<evidence type="ECO:0000256" key="1">
    <source>
        <dbReference type="ARBA" id="ARBA00008798"/>
    </source>
</evidence>
<keyword evidence="5" id="KW-0805">Transcription regulation</keyword>
<comment type="caution">
    <text evidence="11">The sequence shown here is derived from an EMBL/GenBank/DDBJ whole genome shotgun (WGS) entry which is preliminary data.</text>
</comment>
<evidence type="ECO:0000256" key="3">
    <source>
        <dbReference type="ARBA" id="ARBA00022679"/>
    </source>
</evidence>
<dbReference type="Proteomes" id="UP001501764">
    <property type="component" value="Unassembled WGS sequence"/>
</dbReference>
<evidence type="ECO:0000256" key="8">
    <source>
        <dbReference type="ARBA" id="ARBA00023163"/>
    </source>
</evidence>
<dbReference type="Pfam" id="PF04963">
    <property type="entry name" value="Sigma54_CBD"/>
    <property type="match status" value="1"/>
</dbReference>
<evidence type="ECO:0000259" key="10">
    <source>
        <dbReference type="Pfam" id="PF04963"/>
    </source>
</evidence>
<feature type="domain" description="RNA polymerase sigma factor 54 DNA-binding" evidence="9">
    <location>
        <begin position="306"/>
        <end position="463"/>
    </location>
</feature>
<dbReference type="Gene3D" id="1.10.10.1330">
    <property type="entry name" value="RNA polymerase sigma-54 factor, core-binding domain"/>
    <property type="match status" value="1"/>
</dbReference>
<keyword evidence="6" id="KW-0731">Sigma factor</keyword>
<dbReference type="EMBL" id="BAAACO010000001">
    <property type="protein sequence ID" value="GAA0856165.1"/>
    <property type="molecule type" value="Genomic_DNA"/>
</dbReference>
<keyword evidence="2" id="KW-0240">DNA-directed RNA polymerase</keyword>
<evidence type="ECO:0000313" key="12">
    <source>
        <dbReference type="Proteomes" id="UP001501764"/>
    </source>
</evidence>
<evidence type="ECO:0000313" key="11">
    <source>
        <dbReference type="EMBL" id="GAA0856165.1"/>
    </source>
</evidence>
<dbReference type="PANTHER" id="PTHR32248">
    <property type="entry name" value="RNA POLYMERASE SIGMA-54 FACTOR"/>
    <property type="match status" value="1"/>
</dbReference>
<dbReference type="PROSITE" id="PS50044">
    <property type="entry name" value="SIGMA54_3"/>
    <property type="match status" value="1"/>
</dbReference>
<sequence length="464" mass="54283">MSDIMKMEYSINLTQEQKLIMTQEMQLSIKMLQMSVNDLREYIDKEYQENPILDIKDHSQEKSSISEEKPMDKYDYKEMIKYFEFDNYGAQSYGSYDSDDEVSPFNFISEKKSLKEFLDEELMELDIDDYTKEIAEYIIENLDHRGYLECDLNIICEELKIPLEKGEEVLKIVQDLEPYGIGARSIEECLLIQLDKLALDDEIMVKIVKNHLNDIAENRYVAIGKSLKISPREAQRYGDIIKKLEPKPSRGFYTGEEVKFIIPDAAIREIDGEYVIIMNDSVLPKLSINKTYKEVINSDKNNDTSNYVKEKLNKALFLIKSIEQRRSTLYRVLEKIIERQKDYFAKGYNYLKPMTLKEIAEDLNVHESTISRAIKDKYILTDRGTIRIKDLFTTAVSNGDEDLGVIKIKNRIKSLIDEENKTKPYSDQFICDKLKEEGMNISRRTVAKYREELGIKSSSKRKRL</sequence>
<dbReference type="InterPro" id="IPR007634">
    <property type="entry name" value="RNA_pol_sigma_54_DNA-bd"/>
</dbReference>
<comment type="similarity">
    <text evidence="1">Belongs to the sigma-54 factor family.</text>
</comment>
<accession>A0ABN1LHL5</accession>
<keyword evidence="8" id="KW-0804">Transcription</keyword>
<dbReference type="InterPro" id="IPR000394">
    <property type="entry name" value="RNA_pol_sigma_54"/>
</dbReference>
<dbReference type="PROSITE" id="PS00717">
    <property type="entry name" value="SIGMA54_1"/>
    <property type="match status" value="1"/>
</dbReference>
<dbReference type="PIRSF" id="PIRSF000774">
    <property type="entry name" value="RpoN"/>
    <property type="match status" value="1"/>
</dbReference>
<dbReference type="Pfam" id="PF04552">
    <property type="entry name" value="Sigma54_DBD"/>
    <property type="match status" value="1"/>
</dbReference>
<dbReference type="PANTHER" id="PTHR32248:SF4">
    <property type="entry name" value="RNA POLYMERASE SIGMA-54 FACTOR"/>
    <property type="match status" value="1"/>
</dbReference>
<evidence type="ECO:0000256" key="5">
    <source>
        <dbReference type="ARBA" id="ARBA00023015"/>
    </source>
</evidence>